<proteinExistence type="predicted"/>
<evidence type="ECO:0000313" key="2">
    <source>
        <dbReference type="EMBL" id="MEX0426468.1"/>
    </source>
</evidence>
<accession>A0ABV3SWP0</accession>
<dbReference type="InterPro" id="IPR027417">
    <property type="entry name" value="P-loop_NTPase"/>
</dbReference>
<reference evidence="2 3" key="1">
    <citation type="submission" date="2024-07" db="EMBL/GenBank/DDBJ databases">
        <authorList>
            <person name="Lee S."/>
            <person name="Kang M."/>
        </authorList>
    </citation>
    <scope>NUCLEOTIDE SEQUENCE [LARGE SCALE GENOMIC DNA]</scope>
    <source>
        <strain evidence="2 3">DS6</strain>
    </source>
</reference>
<dbReference type="Pfam" id="PF13469">
    <property type="entry name" value="Sulfotransfer_3"/>
    <property type="match status" value="1"/>
</dbReference>
<feature type="coiled-coil region" evidence="1">
    <location>
        <begin position="308"/>
        <end position="356"/>
    </location>
</feature>
<keyword evidence="3" id="KW-1185">Reference proteome</keyword>
<gene>
    <name evidence="2" type="ORF">AB3X52_02465</name>
</gene>
<evidence type="ECO:0000256" key="1">
    <source>
        <dbReference type="SAM" id="Coils"/>
    </source>
</evidence>
<organism evidence="2 3">
    <name type="scientific">Nocardioides eburneus</name>
    <dbReference type="NCBI Taxonomy" id="3231482"/>
    <lineage>
        <taxon>Bacteria</taxon>
        <taxon>Bacillati</taxon>
        <taxon>Actinomycetota</taxon>
        <taxon>Actinomycetes</taxon>
        <taxon>Propionibacteriales</taxon>
        <taxon>Nocardioidaceae</taxon>
        <taxon>Nocardioides</taxon>
    </lineage>
</organism>
<dbReference type="RefSeq" id="WP_367991189.1">
    <property type="nucleotide sequence ID" value="NZ_JBFPJR010000003.1"/>
</dbReference>
<evidence type="ECO:0000313" key="3">
    <source>
        <dbReference type="Proteomes" id="UP001556631"/>
    </source>
</evidence>
<dbReference type="SUPFAM" id="SSF52540">
    <property type="entry name" value="P-loop containing nucleoside triphosphate hydrolases"/>
    <property type="match status" value="1"/>
</dbReference>
<protein>
    <submittedName>
        <fullName evidence="2">Sulfotransferase family protein</fullName>
    </submittedName>
</protein>
<dbReference type="Proteomes" id="UP001556631">
    <property type="component" value="Unassembled WGS sequence"/>
</dbReference>
<keyword evidence="1" id="KW-0175">Coiled coil</keyword>
<comment type="caution">
    <text evidence="2">The sequence shown here is derived from an EMBL/GenBank/DDBJ whole genome shotgun (WGS) entry which is preliminary data.</text>
</comment>
<dbReference type="Gene3D" id="3.40.50.300">
    <property type="entry name" value="P-loop containing nucleotide triphosphate hydrolases"/>
    <property type="match status" value="1"/>
</dbReference>
<sequence length="378" mass="42987">MTTEPGNPPTVLFVAGAGRSGTSTVAGALSRLGFAVPQPEVPPDESNPRGFYEPQWVVDFHERVLEDIGIRVNDARPEAVDRAAVASARSDLFDELTEWLAPYAADRIVVKDPRSFWLHELWRRAIVKTGMEAVFLTMLRHPAEVAKSRDTHYLACRDAELRRARETTNVASWCHGILVTERATRDDRRTFVPYADLMSDWRAALRRVDEQLGLGVMTDVEETHHANDDFIDTALYRSKVTWDDLSVPAEVTALADEVWETVNLLVSDPGDAAAMARMDELHARYDRLYALARDLMLDQTFVDRAAHRRTQAAARERFRARIERLEERLAQARARAGRLEERVALLQKQNDGLARELDRIRGSLPYRIARRARRALPR</sequence>
<name>A0ABV3SWP0_9ACTN</name>
<dbReference type="EMBL" id="JBFPJR010000003">
    <property type="protein sequence ID" value="MEX0426468.1"/>
    <property type="molecule type" value="Genomic_DNA"/>
</dbReference>